<dbReference type="PIRSF" id="PIRSF032064">
    <property type="entry name" value="UCP032064"/>
    <property type="match status" value="1"/>
</dbReference>
<dbReference type="Pfam" id="PF05258">
    <property type="entry name" value="DciA"/>
    <property type="match status" value="1"/>
</dbReference>
<evidence type="ECO:0000313" key="2">
    <source>
        <dbReference type="EMBL" id="MBL6078992.1"/>
    </source>
</evidence>
<protein>
    <submittedName>
        <fullName evidence="2">DUF721 domain-containing protein</fullName>
    </submittedName>
</protein>
<dbReference type="EMBL" id="JAETWB010000005">
    <property type="protein sequence ID" value="MBL6078992.1"/>
    <property type="molecule type" value="Genomic_DNA"/>
</dbReference>
<dbReference type="RefSeq" id="WP_202832261.1">
    <property type="nucleotide sequence ID" value="NZ_JAETWB010000005.1"/>
</dbReference>
<dbReference type="PANTHER" id="PTHR36456">
    <property type="entry name" value="UPF0232 PROTEIN SCO3875"/>
    <property type="match status" value="1"/>
</dbReference>
<dbReference type="InterPro" id="IPR007922">
    <property type="entry name" value="DciA-like"/>
</dbReference>
<dbReference type="PANTHER" id="PTHR36456:SF1">
    <property type="entry name" value="UPF0232 PROTEIN SCO3875"/>
    <property type="match status" value="1"/>
</dbReference>
<name>A0ABS1U2V5_9PROT</name>
<evidence type="ECO:0000256" key="1">
    <source>
        <dbReference type="SAM" id="MobiDB-lite"/>
    </source>
</evidence>
<feature type="region of interest" description="Disordered" evidence="1">
    <location>
        <begin position="107"/>
        <end position="128"/>
    </location>
</feature>
<sequence length="154" mass="16520">MAKDSEDRRFVWGPRPLGTLIPHLTRPVFRKKSPAGALLMADWAEIVGPSLAAVTSPKRVTAGTLTIGCVGPVAMELSHLAPQLIERINAQLGKPVVERLRFVQQAASAAPARPRPMPEAPLPERVEAGLGNLPAGDLREALAKLARGVYRNRG</sequence>
<dbReference type="InterPro" id="IPR010593">
    <property type="entry name" value="DUF1159"/>
</dbReference>
<comment type="caution">
    <text evidence="2">The sequence shown here is derived from an EMBL/GenBank/DDBJ whole genome shotgun (WGS) entry which is preliminary data.</text>
</comment>
<evidence type="ECO:0000313" key="3">
    <source>
        <dbReference type="Proteomes" id="UP000660885"/>
    </source>
</evidence>
<dbReference type="Proteomes" id="UP000660885">
    <property type="component" value="Unassembled WGS sequence"/>
</dbReference>
<gene>
    <name evidence="2" type="ORF">JMJ56_13320</name>
</gene>
<reference evidence="2 3" key="1">
    <citation type="submission" date="2021-01" db="EMBL/GenBank/DDBJ databases">
        <title>Belnapia mucosa sp. nov. and Belnapia arida sp. nov., isolated from the Tabernas Desert (Almeria, Spain).</title>
        <authorList>
            <person name="Molina-Menor E."/>
            <person name="Vidal-Verdu A."/>
            <person name="Calonge A."/>
            <person name="Satari L."/>
            <person name="Pereto J."/>
            <person name="Porcar M."/>
        </authorList>
    </citation>
    <scope>NUCLEOTIDE SEQUENCE [LARGE SCALE GENOMIC DNA]</scope>
    <source>
        <strain evidence="2 3">T18</strain>
    </source>
</reference>
<organism evidence="2 3">
    <name type="scientific">Belnapia arida</name>
    <dbReference type="NCBI Taxonomy" id="2804533"/>
    <lineage>
        <taxon>Bacteria</taxon>
        <taxon>Pseudomonadati</taxon>
        <taxon>Pseudomonadota</taxon>
        <taxon>Alphaproteobacteria</taxon>
        <taxon>Acetobacterales</taxon>
        <taxon>Roseomonadaceae</taxon>
        <taxon>Belnapia</taxon>
    </lineage>
</organism>
<accession>A0ABS1U2V5</accession>
<proteinExistence type="predicted"/>
<keyword evidence="3" id="KW-1185">Reference proteome</keyword>